<feature type="region of interest" description="Disordered" evidence="5">
    <location>
        <begin position="541"/>
        <end position="678"/>
    </location>
</feature>
<dbReference type="PANTHER" id="PTHR10782:SF4">
    <property type="entry name" value="TONALLI, ISOFORM E"/>
    <property type="match status" value="1"/>
</dbReference>
<gene>
    <name evidence="7" type="ORF">TcWFU_000027</name>
</gene>
<evidence type="ECO:0000259" key="6">
    <source>
        <dbReference type="PROSITE" id="PS51044"/>
    </source>
</evidence>
<evidence type="ECO:0000256" key="1">
    <source>
        <dbReference type="ARBA" id="ARBA00022723"/>
    </source>
</evidence>
<keyword evidence="1" id="KW-0479">Metal-binding</keyword>
<dbReference type="InterPro" id="IPR004181">
    <property type="entry name" value="Znf_MIZ"/>
</dbReference>
<evidence type="ECO:0000256" key="4">
    <source>
        <dbReference type="PROSITE-ProRule" id="PRU00452"/>
    </source>
</evidence>
<feature type="compositionally biased region" description="Basic and acidic residues" evidence="5">
    <location>
        <begin position="624"/>
        <end position="634"/>
    </location>
</feature>
<organism evidence="7 8">
    <name type="scientific">Taenia crassiceps</name>
    <dbReference type="NCBI Taxonomy" id="6207"/>
    <lineage>
        <taxon>Eukaryota</taxon>
        <taxon>Metazoa</taxon>
        <taxon>Spiralia</taxon>
        <taxon>Lophotrochozoa</taxon>
        <taxon>Platyhelminthes</taxon>
        <taxon>Cestoda</taxon>
        <taxon>Eucestoda</taxon>
        <taxon>Cyclophyllidea</taxon>
        <taxon>Taeniidae</taxon>
        <taxon>Taenia</taxon>
    </lineage>
</organism>
<accession>A0ABR4Q7J5</accession>
<reference evidence="7 8" key="1">
    <citation type="journal article" date="2022" name="Front. Cell. Infect. Microbiol.">
        <title>The Genomes of Two Strains of Taenia crassiceps the Animal Model for the Study of Human Cysticercosis.</title>
        <authorList>
            <person name="Bobes R.J."/>
            <person name="Estrada K."/>
            <person name="Rios-Valencia D.G."/>
            <person name="Calderon-Gallegos A."/>
            <person name="de la Torre P."/>
            <person name="Carrero J.C."/>
            <person name="Sanchez-Flores A."/>
            <person name="Laclette J.P."/>
        </authorList>
    </citation>
    <scope>NUCLEOTIDE SEQUENCE [LARGE SCALE GENOMIC DNA]</scope>
    <source>
        <strain evidence="7">WFUcys</strain>
    </source>
</reference>
<dbReference type="EMBL" id="JAKROA010000007">
    <property type="protein sequence ID" value="KAL5105606.1"/>
    <property type="molecule type" value="Genomic_DNA"/>
</dbReference>
<name>A0ABR4Q7J5_9CEST</name>
<keyword evidence="7" id="KW-0436">Ligase</keyword>
<dbReference type="InterPro" id="IPR013083">
    <property type="entry name" value="Znf_RING/FYVE/PHD"/>
</dbReference>
<feature type="compositionally biased region" description="Polar residues" evidence="5">
    <location>
        <begin position="545"/>
        <end position="557"/>
    </location>
</feature>
<dbReference type="Proteomes" id="UP001651158">
    <property type="component" value="Unassembled WGS sequence"/>
</dbReference>
<protein>
    <submittedName>
        <fullName evidence="7">E3 SUMO-protein ligase pli1</fullName>
    </submittedName>
</protein>
<feature type="compositionally biased region" description="Acidic residues" evidence="5">
    <location>
        <begin position="1056"/>
        <end position="1083"/>
    </location>
</feature>
<dbReference type="GO" id="GO:0016874">
    <property type="term" value="F:ligase activity"/>
    <property type="evidence" value="ECO:0007669"/>
    <property type="project" value="UniProtKB-KW"/>
</dbReference>
<evidence type="ECO:0000256" key="5">
    <source>
        <dbReference type="SAM" id="MobiDB-lite"/>
    </source>
</evidence>
<dbReference type="Pfam" id="PF02891">
    <property type="entry name" value="zf-MIZ"/>
    <property type="match status" value="1"/>
</dbReference>
<comment type="caution">
    <text evidence="7">The sequence shown here is derived from an EMBL/GenBank/DDBJ whole genome shotgun (WGS) entry which is preliminary data.</text>
</comment>
<feature type="compositionally biased region" description="Acidic residues" evidence="5">
    <location>
        <begin position="614"/>
        <end position="623"/>
    </location>
</feature>
<evidence type="ECO:0000313" key="7">
    <source>
        <dbReference type="EMBL" id="KAL5105606.1"/>
    </source>
</evidence>
<feature type="compositionally biased region" description="Low complexity" evidence="5">
    <location>
        <begin position="1084"/>
        <end position="1107"/>
    </location>
</feature>
<feature type="compositionally biased region" description="Polar residues" evidence="5">
    <location>
        <begin position="636"/>
        <end position="656"/>
    </location>
</feature>
<feature type="region of interest" description="Disordered" evidence="5">
    <location>
        <begin position="965"/>
        <end position="1126"/>
    </location>
</feature>
<dbReference type="PANTHER" id="PTHR10782">
    <property type="entry name" value="ZINC FINGER MIZ DOMAIN-CONTAINING PROTEIN"/>
    <property type="match status" value="1"/>
</dbReference>
<feature type="compositionally biased region" description="Low complexity" evidence="5">
    <location>
        <begin position="752"/>
        <end position="766"/>
    </location>
</feature>
<sequence>MNRDMQSNSFGAPNILGNGTFPVGRPQLIPRASFIPNPNTNPPRIPAGVIPYNNFVLTTVPRAPLTPRIRSSQSRSREARFKPRQIISAKEFAFFAMSLVKSPIACSALQFLQLRRVDAETAILKAVNEELCSQDLLGIYSESPFYRPVLLLRDVQFATPASTMGQLPDPDNMLRQLKDLAEQKVASVSLMGMMAGTKPTAASLGFCTDYLMHTFNVELDLNLIAFLNEQAKLGSAAGDRYRVILRFGWATQGLCVPANSQGTPNIRLLAAESLPRCLQLRVARRQVPLPEPIFHAGQAVKLGHRLRYSVDITDKIPVRAANLIRSRNIEIEMTWLHTPLEDHPHCLLESVGTGALSPAMNHVINMPLVQVTLDRIETLPKIVRNFSLAVAGRPTDELTAQPQQPPSANGFSLPPFTPERLIGVYDFCASSERVISVEKTLDMLKKKMASQDDLLCDDWIPVTLLCPLTLTRIEIPIRSVNCDHLQCFDLSSYLTINKRRPRWNCPVCSLPSPFRDLRRDDFFLHLLKNKTLADAEHVKVDAEATSGNGDSNTNEPQRNGDGYADGGSCEAPSSMSPFKTDPCARQRGPHLQSAPSSTSPSRRRPPSPCILIIDDSDSDDKEEEEKGEKAKTKDGNTTAASNSLTTQQAQSMSPTLPTIPAFAPAAPSNTPSLVLPMPISSQAFPGDLVVDLTEISDDSDDEPPPPKSSRVAAPPPSSPPPSLPPLSSASPPPISAPPSGASIPPPPPPPSVVAAAPSPSLPTSTVAAATVTSRPPILVIPTETPTSSVTTISAPVNVTATTAAAISHPPASVSSELQTRLFAPLTAVSGSRILFLSNPQAISSSNVPPSSNATVVARTVVTTATTMAIPSAAVTVTSVTPSGNAKRSLITSTTTALSGGTQEPGVTARSGRFKITAKRRCVLSSSASNSADSSALPASSVVIISPPLVSATSNPPTAAVTTVAERHSTPPSTPLTTTVLPPSVPAHRLRSSRQAVQLPPTPSKSVTGRGRGRGRRRVFIDDGGSDPSTPSVGLGGIGGTFEPSLSSTSTGAISEEAAEDEANDDEDEEEGEEEEDDDDDDDWTPGASSSNTTPNSTRRRSAATASTPRRRPLNSSVAESSRSRRG</sequence>
<evidence type="ECO:0000256" key="3">
    <source>
        <dbReference type="ARBA" id="ARBA00022833"/>
    </source>
</evidence>
<keyword evidence="3" id="KW-0862">Zinc</keyword>
<proteinExistence type="predicted"/>
<evidence type="ECO:0000313" key="8">
    <source>
        <dbReference type="Proteomes" id="UP001651158"/>
    </source>
</evidence>
<feature type="domain" description="SP-RING-type" evidence="6">
    <location>
        <begin position="451"/>
        <end position="537"/>
    </location>
</feature>
<dbReference type="PROSITE" id="PS51044">
    <property type="entry name" value="ZF_SP_RING"/>
    <property type="match status" value="1"/>
</dbReference>
<feature type="compositionally biased region" description="Pro residues" evidence="5">
    <location>
        <begin position="713"/>
        <end position="736"/>
    </location>
</feature>
<feature type="compositionally biased region" description="Polar residues" evidence="5">
    <location>
        <begin position="1043"/>
        <end position="1052"/>
    </location>
</feature>
<evidence type="ECO:0000256" key="2">
    <source>
        <dbReference type="ARBA" id="ARBA00022771"/>
    </source>
</evidence>
<dbReference type="Gene3D" id="3.30.40.10">
    <property type="entry name" value="Zinc/RING finger domain, C3HC4 (zinc finger)"/>
    <property type="match status" value="1"/>
</dbReference>
<keyword evidence="2 4" id="KW-0863">Zinc-finger</keyword>
<keyword evidence="8" id="KW-1185">Reference proteome</keyword>
<feature type="region of interest" description="Disordered" evidence="5">
    <location>
        <begin position="695"/>
        <end position="766"/>
    </location>
</feature>
<dbReference type="CDD" id="cd16650">
    <property type="entry name" value="SP-RING_PIAS-like"/>
    <property type="match status" value="1"/>
</dbReference>